<sequence length="307" mass="32875">MNTATLSPADVLPADLLPEEPRIDDAPRQQMLTERFLLPALPELRALLLHLRAQLDPALAERIGGDYPRGRCRDIAVALERALLELAPARLPEPVAAGLVAFARFVEQGGNVRLVWGALRGQGLRHVFLFGTLCVDVAPDSVVSGPPHVTVVPLAQARLTPVHNHRQYALLMASQFDARVYPNHVLPALAPHVPLLMLVPGGSARLEARAPYMLALARRSGFTSSFDALHMKAMSHAMFNVVANTLAAAGFDVADSAGEGKAAALEACRQARDARPRAAQAQEEAAIAALKKANRALQILTVSAPRA</sequence>
<reference evidence="1" key="4">
    <citation type="submission" date="2024-05" db="EMBL/GenBank/DDBJ databases">
        <authorList>
            <person name="Sun Q."/>
            <person name="Zhou Y."/>
        </authorList>
    </citation>
    <scope>NUCLEOTIDE SEQUENCE</scope>
    <source>
        <strain evidence="1">CGMCC 1.15931</strain>
    </source>
</reference>
<evidence type="ECO:0000313" key="3">
    <source>
        <dbReference type="Proteomes" id="UP000430634"/>
    </source>
</evidence>
<evidence type="ECO:0000313" key="2">
    <source>
        <dbReference type="EMBL" id="MTV55123.1"/>
    </source>
</evidence>
<dbReference type="Proteomes" id="UP000430634">
    <property type="component" value="Unassembled WGS sequence"/>
</dbReference>
<dbReference type="AlphaFoldDB" id="A0A6I3T102"/>
<accession>A0A6I3T102</accession>
<organism evidence="2 3">
    <name type="scientific">Pseudoduganella buxea</name>
    <dbReference type="NCBI Taxonomy" id="1949069"/>
    <lineage>
        <taxon>Bacteria</taxon>
        <taxon>Pseudomonadati</taxon>
        <taxon>Pseudomonadota</taxon>
        <taxon>Betaproteobacteria</taxon>
        <taxon>Burkholderiales</taxon>
        <taxon>Oxalobacteraceae</taxon>
        <taxon>Telluria group</taxon>
        <taxon>Pseudoduganella</taxon>
    </lineage>
</organism>
<gene>
    <name evidence="1" type="ORF">GCM10011572_29480</name>
    <name evidence="2" type="ORF">GM672_20540</name>
</gene>
<comment type="caution">
    <text evidence="2">The sequence shown here is derived from an EMBL/GenBank/DDBJ whole genome shotgun (WGS) entry which is preliminary data.</text>
</comment>
<dbReference type="Proteomes" id="UP000622638">
    <property type="component" value="Unassembled WGS sequence"/>
</dbReference>
<dbReference type="RefSeq" id="WP_155472403.1">
    <property type="nucleotide sequence ID" value="NZ_BMKG01000011.1"/>
</dbReference>
<dbReference type="OrthoDB" id="5573608at2"/>
<name>A0A6I3T102_9BURK</name>
<proteinExistence type="predicted"/>
<protein>
    <submittedName>
        <fullName evidence="2">Uncharacterized protein</fullName>
    </submittedName>
</protein>
<reference evidence="1" key="1">
    <citation type="journal article" date="2014" name="Int. J. Syst. Evol. Microbiol.">
        <title>Complete genome of a new Firmicutes species belonging to the dominant human colonic microbiota ('Ruminococcus bicirculans') reveals two chromosomes and a selective capacity to utilize plant glucans.</title>
        <authorList>
            <consortium name="NISC Comparative Sequencing Program"/>
            <person name="Wegmann U."/>
            <person name="Louis P."/>
            <person name="Goesmann A."/>
            <person name="Henrissat B."/>
            <person name="Duncan S.H."/>
            <person name="Flint H.J."/>
        </authorList>
    </citation>
    <scope>NUCLEOTIDE SEQUENCE</scope>
    <source>
        <strain evidence="1">CGMCC 1.15931</strain>
    </source>
</reference>
<reference evidence="2 3" key="3">
    <citation type="submission" date="2019-11" db="EMBL/GenBank/DDBJ databases">
        <title>Type strains purchased from KCTC, JCM and DSMZ.</title>
        <authorList>
            <person name="Lu H."/>
        </authorList>
    </citation>
    <scope>NUCLEOTIDE SEQUENCE [LARGE SCALE GENOMIC DNA]</scope>
    <source>
        <strain evidence="2 3">KCTC 52429</strain>
    </source>
</reference>
<dbReference type="EMBL" id="WNKZ01000072">
    <property type="protein sequence ID" value="MTV55123.1"/>
    <property type="molecule type" value="Genomic_DNA"/>
</dbReference>
<dbReference type="EMBL" id="BMKG01000011">
    <property type="protein sequence ID" value="GGC05712.1"/>
    <property type="molecule type" value="Genomic_DNA"/>
</dbReference>
<evidence type="ECO:0000313" key="4">
    <source>
        <dbReference type="Proteomes" id="UP000622638"/>
    </source>
</evidence>
<reference evidence="4" key="2">
    <citation type="journal article" date="2019" name="Int. J. Syst. Evol. Microbiol.">
        <title>The Global Catalogue of Microorganisms (GCM) 10K type strain sequencing project: providing services to taxonomists for standard genome sequencing and annotation.</title>
        <authorList>
            <consortium name="The Broad Institute Genomics Platform"/>
            <consortium name="The Broad Institute Genome Sequencing Center for Infectious Disease"/>
            <person name="Wu L."/>
            <person name="Ma J."/>
        </authorList>
    </citation>
    <scope>NUCLEOTIDE SEQUENCE [LARGE SCALE GENOMIC DNA]</scope>
    <source>
        <strain evidence="4">CGMCC 1.15931</strain>
    </source>
</reference>
<keyword evidence="4" id="KW-1185">Reference proteome</keyword>
<evidence type="ECO:0000313" key="1">
    <source>
        <dbReference type="EMBL" id="GGC05712.1"/>
    </source>
</evidence>